<dbReference type="SUPFAM" id="SSF53448">
    <property type="entry name" value="Nucleotide-diphospho-sugar transferases"/>
    <property type="match status" value="1"/>
</dbReference>
<dbReference type="NCBIfam" id="TIGR00466">
    <property type="entry name" value="kdsB"/>
    <property type="match status" value="1"/>
</dbReference>
<evidence type="ECO:0000256" key="4">
    <source>
        <dbReference type="HAMAP-Rule" id="MF_00057"/>
    </source>
</evidence>
<evidence type="ECO:0000256" key="3">
    <source>
        <dbReference type="ARBA" id="ARBA00022985"/>
    </source>
</evidence>
<keyword evidence="2 4" id="KW-0548">Nucleotidyltransferase</keyword>
<comment type="subcellular location">
    <subcellularLocation>
        <location evidence="4">Cytoplasm</location>
    </subcellularLocation>
</comment>
<protein>
    <recommendedName>
        <fullName evidence="4">3-deoxy-manno-octulosonate cytidylyltransferase</fullName>
        <ecNumber evidence="4">2.7.7.38</ecNumber>
    </recommendedName>
    <alternativeName>
        <fullName evidence="4">CMP-2-keto-3-deoxyoctulosonic acid synthase</fullName>
        <shortName evidence="4">CKS</shortName>
        <shortName evidence="4">CMP-KDO synthase</shortName>
    </alternativeName>
</protein>
<dbReference type="RefSeq" id="WP_311367954.1">
    <property type="nucleotide sequence ID" value="NZ_JAVRHX010000001.1"/>
</dbReference>
<proteinExistence type="inferred from homology"/>
<dbReference type="EC" id="2.7.7.38" evidence="4"/>
<accession>A0ABU2ZPC4</accession>
<name>A0ABU2ZPC4_9ALTE</name>
<gene>
    <name evidence="4 5" type="primary">kdsB</name>
    <name evidence="5" type="ORF">RM552_06470</name>
</gene>
<evidence type="ECO:0000313" key="5">
    <source>
        <dbReference type="EMBL" id="MDT0594483.1"/>
    </source>
</evidence>
<comment type="catalytic activity">
    <reaction evidence="4">
        <text>3-deoxy-alpha-D-manno-oct-2-ulosonate + CTP = CMP-3-deoxy-beta-D-manno-octulosonate + diphosphate</text>
        <dbReference type="Rhea" id="RHEA:23448"/>
        <dbReference type="ChEBI" id="CHEBI:33019"/>
        <dbReference type="ChEBI" id="CHEBI:37563"/>
        <dbReference type="ChEBI" id="CHEBI:85986"/>
        <dbReference type="ChEBI" id="CHEBI:85987"/>
        <dbReference type="EC" id="2.7.7.38"/>
    </reaction>
</comment>
<reference evidence="5 6" key="1">
    <citation type="submission" date="2023-09" db="EMBL/GenBank/DDBJ databases">
        <authorList>
            <person name="Rey-Velasco X."/>
        </authorList>
    </citation>
    <scope>NUCLEOTIDE SEQUENCE [LARGE SCALE GENOMIC DNA]</scope>
    <source>
        <strain evidence="5 6">P117</strain>
    </source>
</reference>
<dbReference type="GO" id="GO:0008690">
    <property type="term" value="F:3-deoxy-manno-octulosonate cytidylyltransferase activity"/>
    <property type="evidence" value="ECO:0007669"/>
    <property type="project" value="UniProtKB-EC"/>
</dbReference>
<dbReference type="Gene3D" id="3.90.550.10">
    <property type="entry name" value="Spore Coat Polysaccharide Biosynthesis Protein SpsA, Chain A"/>
    <property type="match status" value="1"/>
</dbReference>
<keyword evidence="6" id="KW-1185">Reference proteome</keyword>
<comment type="similarity">
    <text evidence="4">Belongs to the KdsB family.</text>
</comment>
<dbReference type="PANTHER" id="PTHR42866:SF2">
    <property type="entry name" value="3-DEOXY-MANNO-OCTULOSONATE CYTIDYLYLTRANSFERASE, MITOCHONDRIAL"/>
    <property type="match status" value="1"/>
</dbReference>
<comment type="function">
    <text evidence="4">Activates KDO (a required 8-carbon sugar) for incorporation into bacterial lipopolysaccharide in Gram-negative bacteria.</text>
</comment>
<evidence type="ECO:0000256" key="2">
    <source>
        <dbReference type="ARBA" id="ARBA00022695"/>
    </source>
</evidence>
<dbReference type="NCBIfam" id="NF009905">
    <property type="entry name" value="PRK13368.1"/>
    <property type="match status" value="1"/>
</dbReference>
<dbReference type="NCBIfam" id="NF003952">
    <property type="entry name" value="PRK05450.1-5"/>
    <property type="match status" value="1"/>
</dbReference>
<dbReference type="InterPro" id="IPR004528">
    <property type="entry name" value="KdsB"/>
</dbReference>
<comment type="pathway">
    <text evidence="4">Nucleotide-sugar biosynthesis; CMP-3-deoxy-D-manno-octulosonate biosynthesis; CMP-3-deoxy-D-manno-octulosonate from 3-deoxy-D-manno-octulosonate and CTP: step 1/1.</text>
</comment>
<evidence type="ECO:0000313" key="6">
    <source>
        <dbReference type="Proteomes" id="UP001253545"/>
    </source>
</evidence>
<dbReference type="InterPro" id="IPR029044">
    <property type="entry name" value="Nucleotide-diphossugar_trans"/>
</dbReference>
<dbReference type="HAMAP" id="MF_00057">
    <property type="entry name" value="KdsB"/>
    <property type="match status" value="1"/>
</dbReference>
<keyword evidence="4" id="KW-0963">Cytoplasm</keyword>
<dbReference type="Proteomes" id="UP001253545">
    <property type="component" value="Unassembled WGS sequence"/>
</dbReference>
<keyword evidence="1 4" id="KW-0808">Transferase</keyword>
<dbReference type="InterPro" id="IPR003329">
    <property type="entry name" value="Cytidylyl_trans"/>
</dbReference>
<keyword evidence="3 4" id="KW-0448">Lipopolysaccharide biosynthesis</keyword>
<dbReference type="CDD" id="cd02517">
    <property type="entry name" value="CMP-KDO-Synthetase"/>
    <property type="match status" value="1"/>
</dbReference>
<comment type="caution">
    <text evidence="5">The sequence shown here is derived from an EMBL/GenBank/DDBJ whole genome shotgun (WGS) entry which is preliminary data.</text>
</comment>
<evidence type="ECO:0000256" key="1">
    <source>
        <dbReference type="ARBA" id="ARBA00022679"/>
    </source>
</evidence>
<dbReference type="PANTHER" id="PTHR42866">
    <property type="entry name" value="3-DEOXY-MANNO-OCTULOSONATE CYTIDYLYLTRANSFERASE"/>
    <property type="match status" value="1"/>
</dbReference>
<sequence>MSFIVVIPARFASTRFPGKPLAMIHGKPMIQHVYERANAAGADKVIVATDDKRIGDVVSAFGGDVCYTAESHQSGTERIAEVLTKEGISENKVIVNVQGDEPFIPEENIRQVANNLVAAKTPMATLCFPISHRAELENKNIVKVVFAKNGKALYFSRAAIPFDRSWLENTQKMQADAYFRHIGIYAYRAGFVHDYLALTASHYESIESLEQLRVLYHGYDIHVAVAAKSPPHGVDTPEDLQRFNVK</sequence>
<dbReference type="Pfam" id="PF02348">
    <property type="entry name" value="CTP_transf_3"/>
    <property type="match status" value="1"/>
</dbReference>
<dbReference type="NCBIfam" id="NF003950">
    <property type="entry name" value="PRK05450.1-3"/>
    <property type="match status" value="1"/>
</dbReference>
<dbReference type="EMBL" id="JAVRHX010000001">
    <property type="protein sequence ID" value="MDT0594483.1"/>
    <property type="molecule type" value="Genomic_DNA"/>
</dbReference>
<organism evidence="5 6">
    <name type="scientific">Glaciecola petra</name>
    <dbReference type="NCBI Taxonomy" id="3075602"/>
    <lineage>
        <taxon>Bacteria</taxon>
        <taxon>Pseudomonadati</taxon>
        <taxon>Pseudomonadota</taxon>
        <taxon>Gammaproteobacteria</taxon>
        <taxon>Alteromonadales</taxon>
        <taxon>Alteromonadaceae</taxon>
        <taxon>Glaciecola</taxon>
    </lineage>
</organism>